<evidence type="ECO:0000256" key="1">
    <source>
        <dbReference type="SAM" id="Coils"/>
    </source>
</evidence>
<evidence type="ECO:0000256" key="2">
    <source>
        <dbReference type="SAM" id="MobiDB-lite"/>
    </source>
</evidence>
<dbReference type="OrthoDB" id="6779946at2759"/>
<feature type="compositionally biased region" description="Basic and acidic residues" evidence="2">
    <location>
        <begin position="358"/>
        <end position="372"/>
    </location>
</feature>
<organism evidence="3 4">
    <name type="scientific">Ceutorhynchus assimilis</name>
    <name type="common">cabbage seed weevil</name>
    <dbReference type="NCBI Taxonomy" id="467358"/>
    <lineage>
        <taxon>Eukaryota</taxon>
        <taxon>Metazoa</taxon>
        <taxon>Ecdysozoa</taxon>
        <taxon>Arthropoda</taxon>
        <taxon>Hexapoda</taxon>
        <taxon>Insecta</taxon>
        <taxon>Pterygota</taxon>
        <taxon>Neoptera</taxon>
        <taxon>Endopterygota</taxon>
        <taxon>Coleoptera</taxon>
        <taxon>Polyphaga</taxon>
        <taxon>Cucujiformia</taxon>
        <taxon>Curculionidae</taxon>
        <taxon>Ceutorhynchinae</taxon>
        <taxon>Ceutorhynchus</taxon>
    </lineage>
</organism>
<keyword evidence="4" id="KW-1185">Reference proteome</keyword>
<sequence>MPNTTGDLSNKDQLEEIKKLIIASSNDLSSKIEKVNDDLIKENHVLKHKIKTLDKNQDLELKINVLENKARKNNLIIYGLPNKTELKGENLDILLKNARKLKGKSVFLSNDLTKAEREINKVLYSNLKEARKLGLTAFIKKNNLHVGNDIYTYEDLLQSDIFKSTSGDLDEDVFYGPPPRRSVSVPGLSALSLTEDDSNDFFVAVDDTPEQVAATPIEEHKPANLQENTKTGTDDKKGDKQDPRRKVITRNPAAVDTPPTKATRSSSRSTRQKNFYLDLGPDPCSTCGQEIPVDQLTLEQRRRRDRVEEKKVALRNLEKRRPALVSVDDERKFLSIATPEDPKRSSVHSSTALEIFEKQRKSREDGKKKEYLQTHIIA</sequence>
<feature type="compositionally biased region" description="Basic and acidic residues" evidence="2">
    <location>
        <begin position="232"/>
        <end position="245"/>
    </location>
</feature>
<name>A0A9N9MB48_9CUCU</name>
<accession>A0A9N9MB48</accession>
<gene>
    <name evidence="3" type="ORF">CEUTPL_LOCUS129</name>
</gene>
<dbReference type="AlphaFoldDB" id="A0A9N9MB48"/>
<keyword evidence="1" id="KW-0175">Coiled coil</keyword>
<dbReference type="EMBL" id="OU892277">
    <property type="protein sequence ID" value="CAG9759377.1"/>
    <property type="molecule type" value="Genomic_DNA"/>
</dbReference>
<evidence type="ECO:0000313" key="3">
    <source>
        <dbReference type="EMBL" id="CAG9759377.1"/>
    </source>
</evidence>
<proteinExistence type="predicted"/>
<feature type="coiled-coil region" evidence="1">
    <location>
        <begin position="36"/>
        <end position="69"/>
    </location>
</feature>
<evidence type="ECO:0000313" key="4">
    <source>
        <dbReference type="Proteomes" id="UP001152799"/>
    </source>
</evidence>
<feature type="region of interest" description="Disordered" evidence="2">
    <location>
        <begin position="358"/>
        <end position="378"/>
    </location>
</feature>
<reference evidence="3" key="1">
    <citation type="submission" date="2022-01" db="EMBL/GenBank/DDBJ databases">
        <authorList>
            <person name="King R."/>
        </authorList>
    </citation>
    <scope>NUCLEOTIDE SEQUENCE</scope>
</reference>
<protein>
    <submittedName>
        <fullName evidence="3">Uncharacterized protein</fullName>
    </submittedName>
</protein>
<dbReference type="Proteomes" id="UP001152799">
    <property type="component" value="Chromosome 1"/>
</dbReference>
<feature type="region of interest" description="Disordered" evidence="2">
    <location>
        <begin position="214"/>
        <end position="284"/>
    </location>
</feature>